<dbReference type="PANTHER" id="PTHR21493:SF79">
    <property type="entry name" value="VESICLE TRANSPORT PROTEIN GOT1B"/>
    <property type="match status" value="1"/>
</dbReference>
<organism evidence="9">
    <name type="scientific">Xenopus tropicalis</name>
    <name type="common">Western clawed frog</name>
    <name type="synonym">Silurana tropicalis</name>
    <dbReference type="NCBI Taxonomy" id="8364"/>
    <lineage>
        <taxon>Eukaryota</taxon>
        <taxon>Metazoa</taxon>
        <taxon>Chordata</taxon>
        <taxon>Craniata</taxon>
        <taxon>Vertebrata</taxon>
        <taxon>Euteleostomi</taxon>
        <taxon>Amphibia</taxon>
        <taxon>Batrachia</taxon>
        <taxon>Anura</taxon>
        <taxon>Pipoidea</taxon>
        <taxon>Pipidae</taxon>
        <taxon>Xenopodinae</taxon>
        <taxon>Xenopus</taxon>
        <taxon>Silurana</taxon>
    </lineage>
</organism>
<dbReference type="GO" id="GO:0042147">
    <property type="term" value="P:retrograde transport, endosome to Golgi"/>
    <property type="evidence" value="ECO:0007669"/>
    <property type="project" value="InterPro"/>
</dbReference>
<feature type="transmembrane region" description="Helical" evidence="8">
    <location>
        <begin position="12"/>
        <end position="30"/>
    </location>
</feature>
<dbReference type="FunCoup" id="A0A803K188">
    <property type="interactions" value="1962"/>
</dbReference>
<sequence length="241" mass="26912">MISFTDSQKIGMGLTGFGVFFLIFGMLLFFDKALLAIGNVLFVAGLAFVIGLERTFRFFFQKHKVKATGFFLGGVFVVLVGWPLIGMVLEIYGFFLLFRGFFPVVIGFIRRIPVLGSLLNLPGISSESACHTACTLILLLTASVIPQSLSLPQSHFQRRNWTPQAMLYLKGAQGRRFISDESQRKDLYDRLQLETRSRNSNPITISEAAAMFLSSLQKAQEEAEDNGVDQGGYLPDSLFNW</sequence>
<dbReference type="GO" id="GO:0000139">
    <property type="term" value="C:Golgi membrane"/>
    <property type="evidence" value="ECO:0007669"/>
    <property type="project" value="UniProtKB-SubCell"/>
</dbReference>
<dbReference type="GeneTree" id="ENSGT00390000014507"/>
<dbReference type="Ensembl" id="ENSXETT00000111151">
    <property type="protein sequence ID" value="ENSXETP00000114077"/>
    <property type="gene ID" value="ENSXETG00000047518"/>
</dbReference>
<reference evidence="9" key="2">
    <citation type="submission" date="2021-03" db="UniProtKB">
        <authorList>
            <consortium name="Ensembl"/>
        </authorList>
    </citation>
    <scope>IDENTIFICATION</scope>
</reference>
<dbReference type="GO" id="GO:0005184">
    <property type="term" value="F:neuropeptide hormone activity"/>
    <property type="evidence" value="ECO:0007669"/>
    <property type="project" value="InterPro"/>
</dbReference>
<feature type="transmembrane region" description="Helical" evidence="8">
    <location>
        <begin position="65"/>
        <end position="85"/>
    </location>
</feature>
<dbReference type="GO" id="GO:0006888">
    <property type="term" value="P:endoplasmic reticulum to Golgi vesicle-mediated transport"/>
    <property type="evidence" value="ECO:0007669"/>
    <property type="project" value="InterPro"/>
</dbReference>
<dbReference type="Pfam" id="PF15171">
    <property type="entry name" value="Spexin"/>
    <property type="match status" value="1"/>
</dbReference>
<proteinExistence type="inferred from homology"/>
<evidence type="ECO:0000313" key="9">
    <source>
        <dbReference type="Ensembl" id="ENSXETP00000114077"/>
    </source>
</evidence>
<comment type="function">
    <text evidence="6">May be involved in fusion of ER-derived transport vesicles with the Golgi complex.</text>
</comment>
<evidence type="ECO:0000256" key="1">
    <source>
        <dbReference type="ARBA" id="ARBA00004653"/>
    </source>
</evidence>
<keyword evidence="3 8" id="KW-1133">Transmembrane helix</keyword>
<feature type="transmembrane region" description="Helical" evidence="8">
    <location>
        <begin position="36"/>
        <end position="53"/>
    </location>
</feature>
<gene>
    <name evidence="9" type="primary">spx</name>
</gene>
<dbReference type="InterPro" id="IPR007305">
    <property type="entry name" value="Vesicle_transpt_Got1/SFT2"/>
</dbReference>
<keyword evidence="5 8" id="KW-0472">Membrane</keyword>
<dbReference type="InterPro" id="IPR045176">
    <property type="entry name" value="Got1"/>
</dbReference>
<keyword evidence="2 8" id="KW-0812">Transmembrane</keyword>
<dbReference type="InterPro" id="IPR028126">
    <property type="entry name" value="Spexin"/>
</dbReference>
<evidence type="ECO:0000256" key="8">
    <source>
        <dbReference type="SAM" id="Phobius"/>
    </source>
</evidence>
<dbReference type="PANTHER" id="PTHR21493">
    <property type="entry name" value="CGI-141-RELATED/LIPASE CONTAINING PROTEIN"/>
    <property type="match status" value="1"/>
</dbReference>
<dbReference type="Pfam" id="PF04178">
    <property type="entry name" value="Got1"/>
    <property type="match status" value="1"/>
</dbReference>
<comment type="similarity">
    <text evidence="7">Belongs to the GOT1 family.</text>
</comment>
<comment type="subcellular location">
    <subcellularLocation>
        <location evidence="1">Golgi apparatus membrane</location>
        <topology evidence="1">Multi-pass membrane protein</topology>
    </subcellularLocation>
</comment>
<dbReference type="AlphaFoldDB" id="A0A803K188"/>
<keyword evidence="4" id="KW-0333">Golgi apparatus</keyword>
<evidence type="ECO:0000256" key="6">
    <source>
        <dbReference type="ARBA" id="ARBA00024660"/>
    </source>
</evidence>
<evidence type="ECO:0000256" key="4">
    <source>
        <dbReference type="ARBA" id="ARBA00023034"/>
    </source>
</evidence>
<evidence type="ECO:0000256" key="7">
    <source>
        <dbReference type="ARBA" id="ARBA00025799"/>
    </source>
</evidence>
<dbReference type="GO" id="GO:0005829">
    <property type="term" value="C:cytosol"/>
    <property type="evidence" value="ECO:0007669"/>
    <property type="project" value="GOC"/>
</dbReference>
<name>A0A803K188_XENTR</name>
<evidence type="ECO:0000256" key="5">
    <source>
        <dbReference type="ARBA" id="ARBA00023136"/>
    </source>
</evidence>
<evidence type="ECO:0000256" key="2">
    <source>
        <dbReference type="ARBA" id="ARBA00022692"/>
    </source>
</evidence>
<reference evidence="9" key="1">
    <citation type="journal article" date="2010" name="Science">
        <title>The genome of the Western clawed frog Xenopus tropicalis.</title>
        <authorList>
            <person name="Hellsten U."/>
            <person name="Harland R.M."/>
            <person name="Gilchrist M.J."/>
            <person name="Hendrix D."/>
            <person name="Jurka J."/>
            <person name="Kapitonov V."/>
            <person name="Ovcharenko I."/>
            <person name="Putnam N.H."/>
            <person name="Shu S."/>
            <person name="Taher L."/>
            <person name="Blitz I.L."/>
            <person name="Blumberg B."/>
            <person name="Dichmann D.S."/>
            <person name="Dubchak I."/>
            <person name="Amaya E."/>
            <person name="Detter J.C."/>
            <person name="Fletcher R."/>
            <person name="Gerhard D.S."/>
            <person name="Goodstein D."/>
            <person name="Graves T."/>
            <person name="Grigoriev I.V."/>
            <person name="Grimwood J."/>
            <person name="Kawashima T."/>
            <person name="Lindquist E."/>
            <person name="Lucas S.M."/>
            <person name="Mead P.E."/>
            <person name="Mitros T."/>
            <person name="Ogino H."/>
            <person name="Ohta Y."/>
            <person name="Poliakov A.V."/>
            <person name="Pollet N."/>
            <person name="Robert J."/>
            <person name="Salamov A."/>
            <person name="Sater A.K."/>
            <person name="Schmutz J."/>
            <person name="Terry A."/>
            <person name="Vize P.D."/>
            <person name="Warren W.C."/>
            <person name="Wells D."/>
            <person name="Wills A."/>
            <person name="Wilson R.K."/>
            <person name="Zimmerman L.B."/>
            <person name="Zorn A.M."/>
            <person name="Grainger R."/>
            <person name="Grammer T."/>
            <person name="Khokha M.K."/>
            <person name="Richardson P.M."/>
            <person name="Rokhsar D.S."/>
        </authorList>
    </citation>
    <scope>NUCLEOTIDE SEQUENCE [LARGE SCALE GENOMIC DNA]</scope>
    <source>
        <strain evidence="9">Nigerian</strain>
    </source>
</reference>
<accession>A0A803K188</accession>
<evidence type="ECO:0000256" key="3">
    <source>
        <dbReference type="ARBA" id="ARBA00022989"/>
    </source>
</evidence>
<dbReference type="InParanoid" id="A0A803K188"/>
<protein>
    <submittedName>
        <fullName evidence="9">Spexin hormone</fullName>
    </submittedName>
</protein>